<gene>
    <name evidence="1" type="ORF">FYJ27_05290</name>
</gene>
<protein>
    <submittedName>
        <fullName evidence="1">Uncharacterized protein</fullName>
    </submittedName>
</protein>
<evidence type="ECO:0000313" key="2">
    <source>
        <dbReference type="Proteomes" id="UP000462760"/>
    </source>
</evidence>
<evidence type="ECO:0000313" key="1">
    <source>
        <dbReference type="EMBL" id="MSS43146.1"/>
    </source>
</evidence>
<proteinExistence type="predicted"/>
<accession>A0A844FGN6</accession>
<dbReference type="SUPFAM" id="SSF57783">
    <property type="entry name" value="Zinc beta-ribbon"/>
    <property type="match status" value="1"/>
</dbReference>
<dbReference type="EMBL" id="VULR01000006">
    <property type="protein sequence ID" value="MSS43146.1"/>
    <property type="molecule type" value="Genomic_DNA"/>
</dbReference>
<dbReference type="Proteomes" id="UP000462760">
    <property type="component" value="Unassembled WGS sequence"/>
</dbReference>
<sequence length="117" mass="13658">MDRSRRWTKEEESFLIKNMGIMKEKEIAEKLDRTVNAIAVRKKLIRKGVRVADDIVIEDEGDSTCPCCNSDKTVNEITTYDPYRNNTIQAYYCVKCGIEFRRNRTIIPYTENEVEGL</sequence>
<organism evidence="1 2">
    <name type="scientific">Anaerosalibacter bizertensis</name>
    <dbReference type="NCBI Taxonomy" id="932217"/>
    <lineage>
        <taxon>Bacteria</taxon>
        <taxon>Bacillati</taxon>
        <taxon>Bacillota</taxon>
        <taxon>Tissierellia</taxon>
        <taxon>Tissierellales</taxon>
        <taxon>Sporanaerobacteraceae</taxon>
        <taxon>Anaerosalibacter</taxon>
    </lineage>
</organism>
<name>A0A844FGN6_9FIRM</name>
<comment type="caution">
    <text evidence="1">The sequence shown here is derived from an EMBL/GenBank/DDBJ whole genome shotgun (WGS) entry which is preliminary data.</text>
</comment>
<reference evidence="1 2" key="1">
    <citation type="submission" date="2019-08" db="EMBL/GenBank/DDBJ databases">
        <title>In-depth cultivation of the pig gut microbiome towards novel bacterial diversity and tailored functional studies.</title>
        <authorList>
            <person name="Wylensek D."/>
            <person name="Hitch T.C.A."/>
            <person name="Clavel T."/>
        </authorList>
    </citation>
    <scope>NUCLEOTIDE SEQUENCE [LARGE SCALE GENOMIC DNA]</scope>
    <source>
        <strain evidence="1 2">Med78-601-WT-4W-RMD-3</strain>
    </source>
</reference>
<dbReference type="RefSeq" id="WP_154483828.1">
    <property type="nucleotide sequence ID" value="NZ_VULR01000006.1"/>
</dbReference>
<dbReference type="AlphaFoldDB" id="A0A844FGN6"/>
<dbReference type="OrthoDB" id="1669646at2"/>